<dbReference type="CDD" id="cd03890">
    <property type="entry name" value="M20_pepD"/>
    <property type="match status" value="1"/>
</dbReference>
<gene>
    <name evidence="3" type="ORF">HA050_20360</name>
</gene>
<evidence type="ECO:0000313" key="4">
    <source>
        <dbReference type="Proteomes" id="UP000712570"/>
    </source>
</evidence>
<comment type="caution">
    <text evidence="3">The sequence shown here is derived from an EMBL/GenBank/DDBJ whole genome shotgun (WGS) entry which is preliminary data.</text>
</comment>
<dbReference type="PIRSF" id="PIRSF016599">
    <property type="entry name" value="Xaa-His_dipept"/>
    <property type="match status" value="1"/>
</dbReference>
<dbReference type="Gene3D" id="3.40.630.10">
    <property type="entry name" value="Zn peptidases"/>
    <property type="match status" value="2"/>
</dbReference>
<keyword evidence="4" id="KW-1185">Reference proteome</keyword>
<proteinExistence type="predicted"/>
<evidence type="ECO:0000259" key="2">
    <source>
        <dbReference type="Pfam" id="PF07687"/>
    </source>
</evidence>
<reference evidence="3 4" key="1">
    <citation type="submission" date="2020-03" db="EMBL/GenBank/DDBJ databases">
        <title>Draft genome sequence of environmentally isolated violet-colored cultures.</title>
        <authorList>
            <person name="Wilson H.S."/>
        </authorList>
    </citation>
    <scope>NUCLEOTIDE SEQUENCE [LARGE SCALE GENOMIC DNA]</scope>
    <source>
        <strain evidence="3 4">HSC-16F04</strain>
    </source>
</reference>
<dbReference type="PANTHER" id="PTHR43501:SF1">
    <property type="entry name" value="CYTOSOL NON-SPECIFIC DIPEPTIDASE"/>
    <property type="match status" value="1"/>
</dbReference>
<sequence>MMVITDLAPNLLWRHFDTICRFPRPSRHESALRDHIQAWATARGLHAQLDKGGNLIIRKPASEGMEDRQGVVLQGHLDMVAQKNASHSHDFMKDPIQTRIEAGWVHAEGTTLGADNGIGVAAALAMLESNLPHGPLEVLLTIDEESGMTGARALEPGILQGQLLLNLDTEEWGEVYVGCAGGVDISLSRKLSTEPLAAGFDVFEISLTGLVGGHSGVDIHLERGNAIRLLARVINAACRDIEAKLVSFNGGTLRNALAREAFAKISVAACDAPRLAEIVDSHQALFRDELAGTDPHLSIALKPSVADLVPVAAHARLALDMLLALPHGVRCWSKSLPGVVETSNNLGVVSVDNGRFEAVLMVRSLKNIRMRELADAITAVGRLGGCLVEEEGEYPGWTPDLKSTALALIENVYQQRYGEKPKVQVIHAGLECGLLGAAYPKMDMVSFGPTIRGAHSPDERVEIASVASFWELLVDTLAAVPKA</sequence>
<dbReference type="EMBL" id="JAAOLX010000015">
    <property type="protein sequence ID" value="NHQ88457.1"/>
    <property type="molecule type" value="Genomic_DNA"/>
</dbReference>
<dbReference type="InterPro" id="IPR002933">
    <property type="entry name" value="Peptidase_M20"/>
</dbReference>
<evidence type="ECO:0000313" key="3">
    <source>
        <dbReference type="EMBL" id="NHQ88457.1"/>
    </source>
</evidence>
<dbReference type="SUPFAM" id="SSF53187">
    <property type="entry name" value="Zn-dependent exopeptidases"/>
    <property type="match status" value="1"/>
</dbReference>
<evidence type="ECO:0000256" key="1">
    <source>
        <dbReference type="ARBA" id="ARBA00022801"/>
    </source>
</evidence>
<dbReference type="InterPro" id="IPR001160">
    <property type="entry name" value="Peptidase_M20C"/>
</dbReference>
<dbReference type="PRINTS" id="PR00934">
    <property type="entry name" value="XHISDIPTASE"/>
</dbReference>
<protein>
    <submittedName>
        <fullName evidence="3">Aminoacyl-histidine dipeptidase</fullName>
    </submittedName>
</protein>
<dbReference type="NCBIfam" id="TIGR01893">
    <property type="entry name" value="aa-his-dipept"/>
    <property type="match status" value="1"/>
</dbReference>
<dbReference type="PANTHER" id="PTHR43501">
    <property type="entry name" value="CYTOSOL NON-SPECIFIC DIPEPTIDASE"/>
    <property type="match status" value="1"/>
</dbReference>
<keyword evidence="1" id="KW-0378">Hydrolase</keyword>
<dbReference type="Proteomes" id="UP000712570">
    <property type="component" value="Unassembled WGS sequence"/>
</dbReference>
<dbReference type="InterPro" id="IPR011650">
    <property type="entry name" value="Peptidase_M20_dimer"/>
</dbReference>
<feature type="domain" description="Peptidase M20 dimerisation" evidence="2">
    <location>
        <begin position="206"/>
        <end position="291"/>
    </location>
</feature>
<dbReference type="Pfam" id="PF01546">
    <property type="entry name" value="Peptidase_M20"/>
    <property type="match status" value="1"/>
</dbReference>
<name>A0ABX0KWS8_9NEIS</name>
<dbReference type="Pfam" id="PF07687">
    <property type="entry name" value="M20_dimer"/>
    <property type="match status" value="1"/>
</dbReference>
<accession>A0ABX0KWS8</accession>
<organism evidence="3 4">
    <name type="scientific">Iodobacter violaceini</name>
    <dbReference type="NCBI Taxonomy" id="3044271"/>
    <lineage>
        <taxon>Bacteria</taxon>
        <taxon>Pseudomonadati</taxon>
        <taxon>Pseudomonadota</taxon>
        <taxon>Betaproteobacteria</taxon>
        <taxon>Neisseriales</taxon>
        <taxon>Chitinibacteraceae</taxon>
        <taxon>Iodobacter</taxon>
    </lineage>
</organism>